<dbReference type="EMBL" id="BARS01009263">
    <property type="protein sequence ID" value="GAF72191.1"/>
    <property type="molecule type" value="Genomic_DNA"/>
</dbReference>
<name>X0SAI5_9ZZZZ</name>
<reference evidence="3" key="1">
    <citation type="journal article" date="2014" name="Front. Microbiol.">
        <title>High frequency of phylogenetically diverse reductive dehalogenase-homologous genes in deep subseafloor sedimentary metagenomes.</title>
        <authorList>
            <person name="Kawai M."/>
            <person name="Futagami T."/>
            <person name="Toyoda A."/>
            <person name="Takaki Y."/>
            <person name="Nishi S."/>
            <person name="Hori S."/>
            <person name="Arai W."/>
            <person name="Tsubouchi T."/>
            <person name="Morono Y."/>
            <person name="Uchiyama I."/>
            <person name="Ito T."/>
            <person name="Fujiyama A."/>
            <person name="Inagaki F."/>
            <person name="Takami H."/>
        </authorList>
    </citation>
    <scope>NUCLEOTIDE SEQUENCE</scope>
    <source>
        <strain evidence="3">Expedition CK06-06</strain>
    </source>
</reference>
<dbReference type="AlphaFoldDB" id="X0SAI5"/>
<dbReference type="Gene3D" id="3.40.50.10390">
    <property type="entry name" value="Gingipain r, domain 1"/>
    <property type="match status" value="1"/>
</dbReference>
<dbReference type="GO" id="GO:0006508">
    <property type="term" value="P:proteolysis"/>
    <property type="evidence" value="ECO:0007669"/>
    <property type="project" value="InterPro"/>
</dbReference>
<evidence type="ECO:0000256" key="1">
    <source>
        <dbReference type="ARBA" id="ARBA00022729"/>
    </source>
</evidence>
<keyword evidence="1" id="KW-0732">Signal</keyword>
<dbReference type="SUPFAM" id="SSF52129">
    <property type="entry name" value="Caspase-like"/>
    <property type="match status" value="1"/>
</dbReference>
<accession>X0SAI5</accession>
<protein>
    <recommendedName>
        <fullName evidence="2">Gingipain domain-containing protein</fullName>
    </recommendedName>
</protein>
<dbReference type="InterPro" id="IPR001769">
    <property type="entry name" value="Gingipain"/>
</dbReference>
<dbReference type="InterPro" id="IPR029030">
    <property type="entry name" value="Caspase-like_dom_sf"/>
</dbReference>
<dbReference type="Pfam" id="PF01364">
    <property type="entry name" value="Peptidase_C25"/>
    <property type="match status" value="1"/>
</dbReference>
<organism evidence="3">
    <name type="scientific">marine sediment metagenome</name>
    <dbReference type="NCBI Taxonomy" id="412755"/>
    <lineage>
        <taxon>unclassified sequences</taxon>
        <taxon>metagenomes</taxon>
        <taxon>ecological metagenomes</taxon>
    </lineage>
</organism>
<feature type="non-terminal residue" evidence="3">
    <location>
        <position position="337"/>
    </location>
</feature>
<comment type="caution">
    <text evidence="3">The sequence shown here is derived from an EMBL/GenBank/DDBJ whole genome shotgun (WGS) entry which is preliminary data.</text>
</comment>
<gene>
    <name evidence="3" type="ORF">S01H1_17459</name>
</gene>
<evidence type="ECO:0000259" key="2">
    <source>
        <dbReference type="Pfam" id="PF01364"/>
    </source>
</evidence>
<dbReference type="Gene3D" id="3.40.50.1460">
    <property type="match status" value="1"/>
</dbReference>
<dbReference type="GO" id="GO:0008234">
    <property type="term" value="F:cysteine-type peptidase activity"/>
    <property type="evidence" value="ECO:0007669"/>
    <property type="project" value="InterPro"/>
</dbReference>
<proteinExistence type="predicted"/>
<feature type="domain" description="Gingipain" evidence="2">
    <location>
        <begin position="134"/>
        <end position="328"/>
    </location>
</feature>
<sequence>MLPVITRVFIFPFGSKIKCVDVNFSESREYTLTKEVQPALKPIPMIDGAMIESEAVKDAKVYSSSELYPYSSYSYNTVAGLNGEDHVVYLSVQCYPVRYSPAKNLIYYSKDVDINVIYEEPIIPLSYPDEYDLAIIAPEQFSSELQSLVNHKISFGVDTILKTTEKIFAEYTGVDKPEQIKYFIKDAFDNFGTRYILLVGGLNSLIYAERKDDRNHGSEDWLVPVRYTNNKEMGRTNDPGFISDLYYADIYDGEGNFSSWDSNNDGVFANWRLGNPRDYLDLCPDIYVGRLPCRNTKEVKTMVDKIINYESSVCDPSWFNKIVLIGGDTFETSDGIY</sequence>
<dbReference type="InterPro" id="IPR029031">
    <property type="entry name" value="Gingipain_N_sf"/>
</dbReference>
<evidence type="ECO:0000313" key="3">
    <source>
        <dbReference type="EMBL" id="GAF72191.1"/>
    </source>
</evidence>